<organism evidence="2 3">
    <name type="scientific">Beijerinckia indica subsp. indica (strain ATCC 9039 / DSM 1715 / NCIMB 8712)</name>
    <dbReference type="NCBI Taxonomy" id="395963"/>
    <lineage>
        <taxon>Bacteria</taxon>
        <taxon>Pseudomonadati</taxon>
        <taxon>Pseudomonadota</taxon>
        <taxon>Alphaproteobacteria</taxon>
        <taxon>Hyphomicrobiales</taxon>
        <taxon>Beijerinckiaceae</taxon>
        <taxon>Beijerinckia</taxon>
    </lineage>
</organism>
<dbReference type="PANTHER" id="PTHR43685">
    <property type="entry name" value="GLYCOSYLTRANSFERASE"/>
    <property type="match status" value="1"/>
</dbReference>
<dbReference type="HOGENOM" id="CLU_691992_0_0_5"/>
<dbReference type="CDD" id="cd00761">
    <property type="entry name" value="Glyco_tranf_GTA_type"/>
    <property type="match status" value="1"/>
</dbReference>
<dbReference type="KEGG" id="bid:Bind_0591"/>
<gene>
    <name evidence="2" type="ordered locus">Bind_0591</name>
</gene>
<evidence type="ECO:0000313" key="2">
    <source>
        <dbReference type="EMBL" id="ACB94243.1"/>
    </source>
</evidence>
<dbReference type="GO" id="GO:0016740">
    <property type="term" value="F:transferase activity"/>
    <property type="evidence" value="ECO:0007669"/>
    <property type="project" value="UniProtKB-KW"/>
</dbReference>
<evidence type="ECO:0000313" key="3">
    <source>
        <dbReference type="Proteomes" id="UP000001695"/>
    </source>
</evidence>
<accession>B2IFN2</accession>
<dbReference type="InterPro" id="IPR001173">
    <property type="entry name" value="Glyco_trans_2-like"/>
</dbReference>
<dbReference type="AlphaFoldDB" id="B2IFN2"/>
<name>B2IFN2_BEII9</name>
<reference evidence="2 3" key="2">
    <citation type="journal article" date="2010" name="J. Bacteriol.">
        <title>Complete genome sequence of Beijerinckia indica subsp. indica.</title>
        <authorList>
            <person name="Tamas I."/>
            <person name="Dedysh S.N."/>
            <person name="Liesack W."/>
            <person name="Stott M.B."/>
            <person name="Alam M."/>
            <person name="Murrell J.C."/>
            <person name="Dunfield P.F."/>
        </authorList>
    </citation>
    <scope>NUCLEOTIDE SEQUENCE [LARGE SCALE GENOMIC DNA]</scope>
    <source>
        <strain evidence="3">ATCC 9039 / DSM 1715 / NCIMB 8712</strain>
    </source>
</reference>
<dbReference type="EMBL" id="CP001016">
    <property type="protein sequence ID" value="ACB94243.1"/>
    <property type="molecule type" value="Genomic_DNA"/>
</dbReference>
<sequence>MKRSRTEHIMNMYPPSDHFFDRPLASVGEALQLPLVSVIIVNYNYGRYLRQAVASILEQTYERIECIIVDNASTDESGQILDEMEADNSPVTIIRRAHNDGQTPASLDGFKASNGAYVIFLDADDILLPRGVETHIFVHLSMRSHVGFTSGDMLQVEGDQIVVTGGNPFNDYIRSGKGIRQNLTRPYHHHADDPSTRNPGLDEIVLHKVHYVRPLAKNWVWSPTSGNCFRRDALRLFADNPSLATLRTGTDMYFALGISALCGSVLIDEPVFAYRIHGNNIFTRHAQLNRILCYDPGGSGDSNDQAKRFLVDHLVIHAKRFTQNTWLRLNFVLLLARLDQIDPDPSLPRWAARSRLAQRLVEHYSELEPILGFWKLRAMLLYKRVPLSIIFGLGSRQI</sequence>
<proteinExistence type="predicted"/>
<feature type="domain" description="Glycosyltransferase 2-like" evidence="1">
    <location>
        <begin position="37"/>
        <end position="133"/>
    </location>
</feature>
<dbReference type="CAZy" id="GT2">
    <property type="family name" value="Glycosyltransferase Family 2"/>
</dbReference>
<keyword evidence="2" id="KW-0808">Transferase</keyword>
<reference evidence="3" key="1">
    <citation type="submission" date="2008-03" db="EMBL/GenBank/DDBJ databases">
        <title>Complete sequence of chromosome of Beijerinckia indica subsp. indica ATCC 9039.</title>
        <authorList>
            <consortium name="US DOE Joint Genome Institute"/>
            <person name="Copeland A."/>
            <person name="Lucas S."/>
            <person name="Lapidus A."/>
            <person name="Glavina del Rio T."/>
            <person name="Dalin E."/>
            <person name="Tice H."/>
            <person name="Bruce D."/>
            <person name="Goodwin L."/>
            <person name="Pitluck S."/>
            <person name="LaButti K."/>
            <person name="Schmutz J."/>
            <person name="Larimer F."/>
            <person name="Land M."/>
            <person name="Hauser L."/>
            <person name="Kyrpides N."/>
            <person name="Mikhailova N."/>
            <person name="Dunfield P.F."/>
            <person name="Dedysh S.N."/>
            <person name="Liesack W."/>
            <person name="Saw J.H."/>
            <person name="Alam M."/>
            <person name="Chen Y."/>
            <person name="Murrell J.C."/>
            <person name="Richardson P."/>
        </authorList>
    </citation>
    <scope>NUCLEOTIDE SEQUENCE [LARGE SCALE GENOMIC DNA]</scope>
    <source>
        <strain evidence="3">ATCC 9039 / DSM 1715 / NCIMB 8712</strain>
    </source>
</reference>
<dbReference type="Gene3D" id="3.90.550.10">
    <property type="entry name" value="Spore Coat Polysaccharide Biosynthesis Protein SpsA, Chain A"/>
    <property type="match status" value="1"/>
</dbReference>
<keyword evidence="3" id="KW-1185">Reference proteome</keyword>
<evidence type="ECO:0000259" key="1">
    <source>
        <dbReference type="Pfam" id="PF00535"/>
    </source>
</evidence>
<dbReference type="SUPFAM" id="SSF53448">
    <property type="entry name" value="Nucleotide-diphospho-sugar transferases"/>
    <property type="match status" value="1"/>
</dbReference>
<protein>
    <submittedName>
        <fullName evidence="2">Glycosyl transferase family 2</fullName>
    </submittedName>
</protein>
<dbReference type="eggNOG" id="COG0463">
    <property type="taxonomic scope" value="Bacteria"/>
</dbReference>
<dbReference type="PANTHER" id="PTHR43685:SF11">
    <property type="entry name" value="GLYCOSYLTRANSFERASE TAGX-RELATED"/>
    <property type="match status" value="1"/>
</dbReference>
<dbReference type="InterPro" id="IPR050834">
    <property type="entry name" value="Glycosyltransf_2"/>
</dbReference>
<dbReference type="Pfam" id="PF00535">
    <property type="entry name" value="Glycos_transf_2"/>
    <property type="match status" value="1"/>
</dbReference>
<dbReference type="Proteomes" id="UP000001695">
    <property type="component" value="Chromosome"/>
</dbReference>
<dbReference type="InterPro" id="IPR029044">
    <property type="entry name" value="Nucleotide-diphossugar_trans"/>
</dbReference>
<dbReference type="STRING" id="395963.Bind_0591"/>